<keyword evidence="5" id="KW-0997">Cell inner membrane</keyword>
<dbReference type="GO" id="GO:0015627">
    <property type="term" value="C:type II protein secretion system complex"/>
    <property type="evidence" value="ECO:0007669"/>
    <property type="project" value="InterPro"/>
</dbReference>
<proteinExistence type="inferred from homology"/>
<dbReference type="NCBIfam" id="TIGR02532">
    <property type="entry name" value="IV_pilin_GFxxxE"/>
    <property type="match status" value="1"/>
</dbReference>
<evidence type="ECO:0000256" key="10">
    <source>
        <dbReference type="ARBA" id="ARBA00030775"/>
    </source>
</evidence>
<dbReference type="Pfam" id="PF07963">
    <property type="entry name" value="N_methyl"/>
    <property type="match status" value="1"/>
</dbReference>
<dbReference type="InterPro" id="IPR012902">
    <property type="entry name" value="N_methyl_site"/>
</dbReference>
<keyword evidence="8 11" id="KW-0472">Membrane</keyword>
<protein>
    <recommendedName>
        <fullName evidence="2">Type II secretion system protein H</fullName>
    </recommendedName>
    <alternativeName>
        <fullName evidence="10">General secretion pathway protein H</fullName>
    </alternativeName>
</protein>
<dbReference type="Gene3D" id="3.55.40.10">
    <property type="entry name" value="minor pseudopilin epsh domain"/>
    <property type="match status" value="1"/>
</dbReference>
<comment type="caution">
    <text evidence="13">The sequence shown here is derived from an EMBL/GenBank/DDBJ whole genome shotgun (WGS) entry which is preliminary data.</text>
</comment>
<dbReference type="InterPro" id="IPR045584">
    <property type="entry name" value="Pilin-like"/>
</dbReference>
<evidence type="ECO:0000256" key="1">
    <source>
        <dbReference type="ARBA" id="ARBA00004377"/>
    </source>
</evidence>
<feature type="transmembrane region" description="Helical" evidence="11">
    <location>
        <begin position="12"/>
        <end position="34"/>
    </location>
</feature>
<reference evidence="13" key="1">
    <citation type="submission" date="2022-11" db="EMBL/GenBank/DDBJ databases">
        <title>Parathalassolutuus dongxingensis gen. nov., sp. nov., a novel member of family Oceanospirillaceae isolated from a coastal shrimp pond in Guangxi, China.</title>
        <authorList>
            <person name="Chen H."/>
        </authorList>
    </citation>
    <scope>NUCLEOTIDE SEQUENCE</scope>
    <source>
        <strain evidence="13">G-43</strain>
    </source>
</reference>
<evidence type="ECO:0000256" key="6">
    <source>
        <dbReference type="ARBA" id="ARBA00022692"/>
    </source>
</evidence>
<dbReference type="Pfam" id="PF12019">
    <property type="entry name" value="GspH"/>
    <property type="match status" value="1"/>
</dbReference>
<dbReference type="SUPFAM" id="SSF54523">
    <property type="entry name" value="Pili subunits"/>
    <property type="match status" value="1"/>
</dbReference>
<evidence type="ECO:0000256" key="3">
    <source>
        <dbReference type="ARBA" id="ARBA00022475"/>
    </source>
</evidence>
<evidence type="ECO:0000256" key="5">
    <source>
        <dbReference type="ARBA" id="ARBA00022519"/>
    </source>
</evidence>
<keyword evidence="4" id="KW-0488">Methylation</keyword>
<evidence type="ECO:0000256" key="8">
    <source>
        <dbReference type="ARBA" id="ARBA00023136"/>
    </source>
</evidence>
<evidence type="ECO:0000259" key="12">
    <source>
        <dbReference type="Pfam" id="PF12019"/>
    </source>
</evidence>
<evidence type="ECO:0000313" key="14">
    <source>
        <dbReference type="Proteomes" id="UP001150830"/>
    </source>
</evidence>
<keyword evidence="6 11" id="KW-0812">Transmembrane</keyword>
<keyword evidence="14" id="KW-1185">Reference proteome</keyword>
<dbReference type="RefSeq" id="WP_283172622.1">
    <property type="nucleotide sequence ID" value="NZ_JAPNOA010000016.1"/>
</dbReference>
<dbReference type="Proteomes" id="UP001150830">
    <property type="component" value="Unassembled WGS sequence"/>
</dbReference>
<keyword evidence="3" id="KW-1003">Cell membrane</keyword>
<comment type="similarity">
    <text evidence="9">Belongs to the GSP H family.</text>
</comment>
<accession>A0A9X3ED14</accession>
<gene>
    <name evidence="13" type="ORF">OUO13_04335</name>
</gene>
<comment type="subcellular location">
    <subcellularLocation>
        <location evidence="1">Cell inner membrane</location>
        <topology evidence="1">Single-pass membrane protein</topology>
    </subcellularLocation>
</comment>
<evidence type="ECO:0000313" key="13">
    <source>
        <dbReference type="EMBL" id="MCY0964405.1"/>
    </source>
</evidence>
<keyword evidence="7 11" id="KW-1133">Transmembrane helix</keyword>
<evidence type="ECO:0000256" key="7">
    <source>
        <dbReference type="ARBA" id="ARBA00022989"/>
    </source>
</evidence>
<dbReference type="PROSITE" id="PS00409">
    <property type="entry name" value="PROKAR_NTER_METHYL"/>
    <property type="match status" value="1"/>
</dbReference>
<dbReference type="GO" id="GO:0005886">
    <property type="term" value="C:plasma membrane"/>
    <property type="evidence" value="ECO:0007669"/>
    <property type="project" value="UniProtKB-SubCell"/>
</dbReference>
<organism evidence="13 14">
    <name type="scientific">Parathalassolituus penaei</name>
    <dbReference type="NCBI Taxonomy" id="2997323"/>
    <lineage>
        <taxon>Bacteria</taxon>
        <taxon>Pseudomonadati</taxon>
        <taxon>Pseudomonadota</taxon>
        <taxon>Gammaproteobacteria</taxon>
        <taxon>Oceanospirillales</taxon>
        <taxon>Oceanospirillaceae</taxon>
        <taxon>Parathalassolituus</taxon>
    </lineage>
</organism>
<dbReference type="AlphaFoldDB" id="A0A9X3ED14"/>
<dbReference type="InterPro" id="IPR022346">
    <property type="entry name" value="T2SS_GspH"/>
</dbReference>
<evidence type="ECO:0000256" key="11">
    <source>
        <dbReference type="SAM" id="Phobius"/>
    </source>
</evidence>
<feature type="domain" description="General secretion pathway GspH" evidence="12">
    <location>
        <begin position="55"/>
        <end position="153"/>
    </location>
</feature>
<evidence type="ECO:0000256" key="9">
    <source>
        <dbReference type="ARBA" id="ARBA00025772"/>
    </source>
</evidence>
<sequence>MIAVSHLFQGRAIRGLTLIEMMITLTIIAILAAVGGPSINGMMQNRTADALRDHLEMDIAFARSQAVVLANTVNVQPLSGDWNIGWQVLQGATLLRTRGSNSQHTAAANTISSTFTTSAPLSFDSQGRASTGSLLIAVTNCKGEHRHTININFIGQTVITSGACP</sequence>
<dbReference type="EMBL" id="JAPNOA010000016">
    <property type="protein sequence ID" value="MCY0964405.1"/>
    <property type="molecule type" value="Genomic_DNA"/>
</dbReference>
<name>A0A9X3ED14_9GAMM</name>
<evidence type="ECO:0000256" key="2">
    <source>
        <dbReference type="ARBA" id="ARBA00021549"/>
    </source>
</evidence>
<dbReference type="GO" id="GO:0015628">
    <property type="term" value="P:protein secretion by the type II secretion system"/>
    <property type="evidence" value="ECO:0007669"/>
    <property type="project" value="InterPro"/>
</dbReference>
<evidence type="ECO:0000256" key="4">
    <source>
        <dbReference type="ARBA" id="ARBA00022481"/>
    </source>
</evidence>